<dbReference type="GeneID" id="89979770"/>
<evidence type="ECO:0000256" key="1">
    <source>
        <dbReference type="SAM" id="MobiDB-lite"/>
    </source>
</evidence>
<protein>
    <recommendedName>
        <fullName evidence="4">Arrestin-like N-terminal domain-containing protein</fullName>
    </recommendedName>
</protein>
<evidence type="ECO:0000313" key="2">
    <source>
        <dbReference type="EMBL" id="KAK5057620.1"/>
    </source>
</evidence>
<dbReference type="EMBL" id="JAVRRD010000006">
    <property type="protein sequence ID" value="KAK5057620.1"/>
    <property type="molecule type" value="Genomic_DNA"/>
</dbReference>
<sequence>MIYAKLQISAPTGEVTTSSGRHRVSGRLSVLDDSVRRHGFDTVQLCFRGVIASCIGQKTCLEDIITLTDIKAAGDFRPHMISSQKYSTKGHYVDFFFQLPTHASPATGLIKTLPLTTIVEGSTSVTHSTAMNDRQVIQGECEVSYWIEAQFRSRGEQVGSLNQPVRISAIYPDLQLSLSHGEPLTIQASPDLLTRCKLQKCPTLSVSMYEPNITTKRDPGTAKRQISIPIAVAIDWQELPRGNDHFDSRQSFKCSVEAKWLVKDRFSIAPVRGKDRILLRGEVIHRTSMASAQKSNILFRPLPLYDDPNMKKGVHKRASYIGASELELCVPSAISQPSLCWNHFSRAYALELSLTFQNLQGASKYKVHSVIPVSVATQDVSVEKQKDEAILSIVESELDGFDGEELAVDQRDMPEPPNQGQRLTTRTPPPAYFR</sequence>
<keyword evidence="3" id="KW-1185">Reference proteome</keyword>
<organism evidence="2 3">
    <name type="scientific">Exophiala bonariae</name>
    <dbReference type="NCBI Taxonomy" id="1690606"/>
    <lineage>
        <taxon>Eukaryota</taxon>
        <taxon>Fungi</taxon>
        <taxon>Dikarya</taxon>
        <taxon>Ascomycota</taxon>
        <taxon>Pezizomycotina</taxon>
        <taxon>Eurotiomycetes</taxon>
        <taxon>Chaetothyriomycetidae</taxon>
        <taxon>Chaetothyriales</taxon>
        <taxon>Herpotrichiellaceae</taxon>
        <taxon>Exophiala</taxon>
    </lineage>
</organism>
<evidence type="ECO:0000313" key="3">
    <source>
        <dbReference type="Proteomes" id="UP001358417"/>
    </source>
</evidence>
<proteinExistence type="predicted"/>
<accession>A0AAV9NHY4</accession>
<evidence type="ECO:0008006" key="4">
    <source>
        <dbReference type="Google" id="ProtNLM"/>
    </source>
</evidence>
<dbReference type="RefSeq" id="XP_064708738.1">
    <property type="nucleotide sequence ID" value="XM_064855149.1"/>
</dbReference>
<gene>
    <name evidence="2" type="ORF">LTR84_011620</name>
</gene>
<name>A0AAV9NHY4_9EURO</name>
<dbReference type="AlphaFoldDB" id="A0AAV9NHY4"/>
<dbReference type="Proteomes" id="UP001358417">
    <property type="component" value="Unassembled WGS sequence"/>
</dbReference>
<reference evidence="2 3" key="1">
    <citation type="submission" date="2023-08" db="EMBL/GenBank/DDBJ databases">
        <title>Black Yeasts Isolated from many extreme environments.</title>
        <authorList>
            <person name="Coleine C."/>
            <person name="Stajich J.E."/>
            <person name="Selbmann L."/>
        </authorList>
    </citation>
    <scope>NUCLEOTIDE SEQUENCE [LARGE SCALE GENOMIC DNA]</scope>
    <source>
        <strain evidence="2 3">CCFEE 5792</strain>
    </source>
</reference>
<feature type="region of interest" description="Disordered" evidence="1">
    <location>
        <begin position="410"/>
        <end position="434"/>
    </location>
</feature>
<comment type="caution">
    <text evidence="2">The sequence shown here is derived from an EMBL/GenBank/DDBJ whole genome shotgun (WGS) entry which is preliminary data.</text>
</comment>